<comment type="caution">
    <text evidence="2">The sequence shown here is derived from an EMBL/GenBank/DDBJ whole genome shotgun (WGS) entry which is preliminary data.</text>
</comment>
<name>A0A074LI42_9BACL</name>
<keyword evidence="3" id="KW-1185">Reference proteome</keyword>
<gene>
    <name evidence="2" type="ORF">EL26_18860</name>
</gene>
<evidence type="ECO:0000313" key="2">
    <source>
        <dbReference type="EMBL" id="KEO81896.1"/>
    </source>
</evidence>
<dbReference type="RefSeq" id="WP_038092039.1">
    <property type="nucleotide sequence ID" value="NZ_JMIR01000031.1"/>
</dbReference>
<protein>
    <recommendedName>
        <fullName evidence="4">Peptidase MA-like domain-containing protein</fullName>
    </recommendedName>
</protein>
<feature type="chain" id="PRO_5038682839" description="Peptidase MA-like domain-containing protein" evidence="1">
    <location>
        <begin position="21"/>
        <end position="416"/>
    </location>
</feature>
<dbReference type="STRING" id="1157490.EL26_18860"/>
<dbReference type="AlphaFoldDB" id="A0A074LI42"/>
<dbReference type="Proteomes" id="UP000027931">
    <property type="component" value="Unassembled WGS sequence"/>
</dbReference>
<sequence>MFRRRQVFLFVLLAASLALTGCNVPLLQKKAFSPYEITKADDGVTDAQTALVEKVLDQDHLMQTVGEEYGFAYRDTVSIQLASGDDGYRKLLSRDGKSKETLDREVKYTDASVYRNNISINLAKRKSETDVRSTLAHELTHILFNQNSVKIPSWVNEGLAQRMGMREEVRGQPPVVQEGQQLKVLTHVLQNKQEQGELKLLVDNLDTIHTMSSTYNVEWLDYLAVNNLWEEQGAEKFREYLAKTEPTLKLKPADTFASVFGLKQDRYESEYNETLADALKQPDRGVKLSFNVTEKSPGKLLIRQAGAQDYNVFNLVQGENHVTVKPDNTVDGLKLLNTYKGKAEAKPNVLFLMVYLDKPKDLEGKLVKSYGVAVSRTFGRYYYLNSFLNVEGEASNTSHNVKLPGLELTGVETANE</sequence>
<organism evidence="2 3">
    <name type="scientific">Tumebacillus flagellatus</name>
    <dbReference type="NCBI Taxonomy" id="1157490"/>
    <lineage>
        <taxon>Bacteria</taxon>
        <taxon>Bacillati</taxon>
        <taxon>Bacillota</taxon>
        <taxon>Bacilli</taxon>
        <taxon>Bacillales</taxon>
        <taxon>Alicyclobacillaceae</taxon>
        <taxon>Tumebacillus</taxon>
    </lineage>
</organism>
<proteinExistence type="predicted"/>
<evidence type="ECO:0000256" key="1">
    <source>
        <dbReference type="SAM" id="SignalP"/>
    </source>
</evidence>
<dbReference type="EMBL" id="JMIR01000031">
    <property type="protein sequence ID" value="KEO81896.1"/>
    <property type="molecule type" value="Genomic_DNA"/>
</dbReference>
<dbReference type="OrthoDB" id="2379112at2"/>
<keyword evidence="1" id="KW-0732">Signal</keyword>
<reference evidence="2 3" key="1">
    <citation type="journal article" date="2013" name="Int. J. Syst. Evol. Microbiol.">
        <title>Tumebacillus flagellatus sp. nov., an alpha-amylase/pullulanase-producing bacterium isolated from cassava wastewater.</title>
        <authorList>
            <person name="Wang Q."/>
            <person name="Xie N."/>
            <person name="Qin Y."/>
            <person name="Shen N."/>
            <person name="Zhu J."/>
            <person name="Mi H."/>
            <person name="Huang R."/>
        </authorList>
    </citation>
    <scope>NUCLEOTIDE SEQUENCE [LARGE SCALE GENOMIC DNA]</scope>
    <source>
        <strain evidence="2 3">GST4</strain>
    </source>
</reference>
<dbReference type="eggNOG" id="COG0103">
    <property type="taxonomic scope" value="Bacteria"/>
</dbReference>
<evidence type="ECO:0000313" key="3">
    <source>
        <dbReference type="Proteomes" id="UP000027931"/>
    </source>
</evidence>
<accession>A0A074LI42</accession>
<feature type="signal peptide" evidence="1">
    <location>
        <begin position="1"/>
        <end position="20"/>
    </location>
</feature>
<dbReference type="PROSITE" id="PS51257">
    <property type="entry name" value="PROKAR_LIPOPROTEIN"/>
    <property type="match status" value="1"/>
</dbReference>
<evidence type="ECO:0008006" key="4">
    <source>
        <dbReference type="Google" id="ProtNLM"/>
    </source>
</evidence>